<comment type="caution">
    <text evidence="2">The sequence shown here is derived from an EMBL/GenBank/DDBJ whole genome shotgun (WGS) entry which is preliminary data.</text>
</comment>
<dbReference type="GO" id="GO:0000166">
    <property type="term" value="F:nucleotide binding"/>
    <property type="evidence" value="ECO:0007669"/>
    <property type="project" value="InterPro"/>
</dbReference>
<evidence type="ECO:0000313" key="3">
    <source>
        <dbReference type="Proteomes" id="UP000789941"/>
    </source>
</evidence>
<reference evidence="2 3" key="1">
    <citation type="submission" date="2019-08" db="EMBL/GenBank/DDBJ databases">
        <authorList>
            <person name="Vazquez-Campos X."/>
        </authorList>
    </citation>
    <scope>NUCLEOTIDE SEQUENCE [LARGE SCALE GENOMIC DNA]</scope>
    <source>
        <strain evidence="2">LFW-283_2</strain>
    </source>
</reference>
<dbReference type="Gene3D" id="3.30.360.10">
    <property type="entry name" value="Dihydrodipicolinate Reductase, domain 2"/>
    <property type="match status" value="1"/>
</dbReference>
<keyword evidence="2" id="KW-0560">Oxidoreductase</keyword>
<accession>A0A5E4LQS0</accession>
<dbReference type="Gene3D" id="3.40.50.720">
    <property type="entry name" value="NAD(P)-binding Rossmann-like Domain"/>
    <property type="match status" value="1"/>
</dbReference>
<dbReference type="Pfam" id="PF01408">
    <property type="entry name" value="GFO_IDH_MocA"/>
    <property type="match status" value="1"/>
</dbReference>
<dbReference type="SUPFAM" id="SSF51735">
    <property type="entry name" value="NAD(P)-binding Rossmann-fold domains"/>
    <property type="match status" value="1"/>
</dbReference>
<dbReference type="EMBL" id="CABMJJ010000007">
    <property type="protein sequence ID" value="VVC03403.1"/>
    <property type="molecule type" value="Genomic_DNA"/>
</dbReference>
<gene>
    <name evidence="2" type="ORF">LFW2832_00351</name>
</gene>
<dbReference type="Proteomes" id="UP000789941">
    <property type="component" value="Unassembled WGS sequence"/>
</dbReference>
<dbReference type="PANTHER" id="PTHR43377:SF1">
    <property type="entry name" value="BILIVERDIN REDUCTASE A"/>
    <property type="match status" value="1"/>
</dbReference>
<dbReference type="InterPro" id="IPR000683">
    <property type="entry name" value="Gfo/Idh/MocA-like_OxRdtase_N"/>
</dbReference>
<evidence type="ECO:0000259" key="1">
    <source>
        <dbReference type="Pfam" id="PF01408"/>
    </source>
</evidence>
<protein>
    <submittedName>
        <fullName evidence="2">UDP-N-acetylglucosamine 3-dehydrogenase</fullName>
        <ecNumber evidence="2">1.1.1.374</ecNumber>
    </submittedName>
</protein>
<proteinExistence type="predicted"/>
<evidence type="ECO:0000313" key="2">
    <source>
        <dbReference type="EMBL" id="VVC03403.1"/>
    </source>
</evidence>
<sequence length="310" mass="34824">MKVGVIGTGTMGRNHLRIYNDLRGVDEIFVFDADSTVSKQVAHQFNIQSAESLDELLGKVDAVSVCVPTSKHYEIAQEVLAKGVNCLIEKPVASGVEEAKKIVELANKSNVIVGVGHIERFNPVIQEIRKIMKSPRYVEILRHNPGSVRITDTDVINDLMIHDIDILWNFLFRDTKYIIRGTAQVKKKVTELGVVLVDFEGCIVKLSASRLSAKKTRQIVVEEDEKTSTGDLMAQEIYVYKKDHGGKLEDTKYSQESTIDKVLVNKVEPLREELKMFLNCVKNSKPFPISTGDGLRALEIATEIQRRMEL</sequence>
<feature type="domain" description="Gfo/Idh/MocA-like oxidoreductase N-terminal" evidence="1">
    <location>
        <begin position="1"/>
        <end position="117"/>
    </location>
</feature>
<organism evidence="2 3">
    <name type="scientific">Candidatus Bilamarchaeum dharawalense</name>
    <dbReference type="NCBI Taxonomy" id="2885759"/>
    <lineage>
        <taxon>Archaea</taxon>
        <taxon>Candidatus Micrarchaeota</taxon>
        <taxon>Candidatus Micrarchaeia</taxon>
        <taxon>Candidatus Anstonellales</taxon>
        <taxon>Candidatus Bilamarchaeaceae</taxon>
        <taxon>Candidatus Bilamarchaeum</taxon>
    </lineage>
</organism>
<dbReference type="GO" id="GO:0016491">
    <property type="term" value="F:oxidoreductase activity"/>
    <property type="evidence" value="ECO:0007669"/>
    <property type="project" value="UniProtKB-KW"/>
</dbReference>
<name>A0A5E4LQS0_9ARCH</name>
<dbReference type="AlphaFoldDB" id="A0A5E4LQS0"/>
<dbReference type="EC" id="1.1.1.374" evidence="2"/>
<dbReference type="InterPro" id="IPR036291">
    <property type="entry name" value="NAD(P)-bd_dom_sf"/>
</dbReference>
<dbReference type="InterPro" id="IPR051450">
    <property type="entry name" value="Gfo/Idh/MocA_Oxidoreductases"/>
</dbReference>
<dbReference type="PANTHER" id="PTHR43377">
    <property type="entry name" value="BILIVERDIN REDUCTASE A"/>
    <property type="match status" value="1"/>
</dbReference>